<evidence type="ECO:0000256" key="1">
    <source>
        <dbReference type="ARBA" id="ARBA00022679"/>
    </source>
</evidence>
<dbReference type="AlphaFoldDB" id="A0A6L3VDA5"/>
<gene>
    <name evidence="6" type="ORF">F9B16_46535</name>
</gene>
<dbReference type="Gene3D" id="3.30.200.20">
    <property type="entry name" value="Phosphorylase Kinase, domain 1"/>
    <property type="match status" value="1"/>
</dbReference>
<feature type="non-terminal residue" evidence="6">
    <location>
        <position position="287"/>
    </location>
</feature>
<keyword evidence="1" id="KW-0808">Transferase</keyword>
<dbReference type="CDD" id="cd14014">
    <property type="entry name" value="STKc_PknB_like"/>
    <property type="match status" value="1"/>
</dbReference>
<protein>
    <submittedName>
        <fullName evidence="6">Serine/threonine protein kinase</fullName>
    </submittedName>
</protein>
<evidence type="ECO:0000256" key="3">
    <source>
        <dbReference type="ARBA" id="ARBA00022777"/>
    </source>
</evidence>
<keyword evidence="2" id="KW-0547">Nucleotide-binding</keyword>
<dbReference type="Pfam" id="PF00069">
    <property type="entry name" value="Pkinase"/>
    <property type="match status" value="1"/>
</dbReference>
<evidence type="ECO:0000313" key="7">
    <source>
        <dbReference type="Proteomes" id="UP000483004"/>
    </source>
</evidence>
<reference evidence="6 7" key="1">
    <citation type="submission" date="2019-09" db="EMBL/GenBank/DDBJ databases">
        <title>Actinomadura physcomitrii sp. nov., a novel actinomycete isolated from moss [Physcomitrium sphaericum (Ludw) Fuernr].</title>
        <authorList>
            <person name="Liu C."/>
            <person name="Zhuang X."/>
        </authorList>
    </citation>
    <scope>NUCLEOTIDE SEQUENCE [LARGE SCALE GENOMIC DNA]</scope>
    <source>
        <strain evidence="6 7">CYP1-1B</strain>
    </source>
</reference>
<dbReference type="SUPFAM" id="SSF56112">
    <property type="entry name" value="Protein kinase-like (PK-like)"/>
    <property type="match status" value="1"/>
</dbReference>
<keyword evidence="7" id="KW-1185">Reference proteome</keyword>
<organism evidence="6 7">
    <name type="scientific">Actinomadura montaniterrae</name>
    <dbReference type="NCBI Taxonomy" id="1803903"/>
    <lineage>
        <taxon>Bacteria</taxon>
        <taxon>Bacillati</taxon>
        <taxon>Actinomycetota</taxon>
        <taxon>Actinomycetes</taxon>
        <taxon>Streptosporangiales</taxon>
        <taxon>Thermomonosporaceae</taxon>
        <taxon>Actinomadura</taxon>
    </lineage>
</organism>
<evidence type="ECO:0000259" key="5">
    <source>
        <dbReference type="PROSITE" id="PS50011"/>
    </source>
</evidence>
<evidence type="ECO:0000256" key="4">
    <source>
        <dbReference type="ARBA" id="ARBA00022840"/>
    </source>
</evidence>
<name>A0A6L3VDA5_9ACTN</name>
<evidence type="ECO:0000313" key="6">
    <source>
        <dbReference type="EMBL" id="KAB2360205.1"/>
    </source>
</evidence>
<dbReference type="PANTHER" id="PTHR43289">
    <property type="entry name" value="MITOGEN-ACTIVATED PROTEIN KINASE KINASE KINASE 20-RELATED"/>
    <property type="match status" value="1"/>
</dbReference>
<dbReference type="PROSITE" id="PS50011">
    <property type="entry name" value="PROTEIN_KINASE_DOM"/>
    <property type="match status" value="1"/>
</dbReference>
<dbReference type="EMBL" id="WBMR01000310">
    <property type="protein sequence ID" value="KAB2360205.1"/>
    <property type="molecule type" value="Genomic_DNA"/>
</dbReference>
<evidence type="ECO:0000256" key="2">
    <source>
        <dbReference type="ARBA" id="ARBA00022741"/>
    </source>
</evidence>
<dbReference type="InterPro" id="IPR008271">
    <property type="entry name" value="Ser/Thr_kinase_AS"/>
</dbReference>
<proteinExistence type="predicted"/>
<dbReference type="GO" id="GO:0004674">
    <property type="term" value="F:protein serine/threonine kinase activity"/>
    <property type="evidence" value="ECO:0007669"/>
    <property type="project" value="UniProtKB-KW"/>
</dbReference>
<keyword evidence="6" id="KW-0723">Serine/threonine-protein kinase</keyword>
<feature type="domain" description="Protein kinase" evidence="5">
    <location>
        <begin position="18"/>
        <end position="275"/>
    </location>
</feature>
<dbReference type="Proteomes" id="UP000483004">
    <property type="component" value="Unassembled WGS sequence"/>
</dbReference>
<keyword evidence="4" id="KW-0067">ATP-binding</keyword>
<dbReference type="InterPro" id="IPR000719">
    <property type="entry name" value="Prot_kinase_dom"/>
</dbReference>
<dbReference type="PANTHER" id="PTHR43289:SF34">
    <property type="entry name" value="SERINE_THREONINE-PROTEIN KINASE YBDM-RELATED"/>
    <property type="match status" value="1"/>
</dbReference>
<dbReference type="Gene3D" id="1.10.510.10">
    <property type="entry name" value="Transferase(Phosphotransferase) domain 1"/>
    <property type="match status" value="1"/>
</dbReference>
<accession>A0A6L3VDA5</accession>
<sequence>MAEPRPLRPNDPRETGGYRLTGLIGEGAQGTVYLGESEDGERVAVKVLRAAVDGDERARTLFERELSAARRVAPFCTARVLAAEAGGDAPYIVSEYIDGPSLRELVGGRGPLPEPELRRLAIGTATALAAIHEAGVVHRDFKPANVLLGPDGPKVIDFGIARPLEATSATMTGAVGTPAYMAPEQVSGAAGGPPLDMFAWGCTMAYAANGAPPFGTDTVPAIMHRVLYAPPALGVLGGEVGAVVAACLEKDPARRPTALRVLVRLLGEDGPEAHLLEEGSSAAATLT</sequence>
<dbReference type="PROSITE" id="PS00108">
    <property type="entry name" value="PROTEIN_KINASE_ST"/>
    <property type="match status" value="1"/>
</dbReference>
<dbReference type="InterPro" id="IPR011009">
    <property type="entry name" value="Kinase-like_dom_sf"/>
</dbReference>
<dbReference type="RefSeq" id="WP_151546682.1">
    <property type="nucleotide sequence ID" value="NZ_WBMR01000310.1"/>
</dbReference>
<keyword evidence="3 6" id="KW-0418">Kinase</keyword>
<dbReference type="OrthoDB" id="3915799at2"/>
<comment type="caution">
    <text evidence="6">The sequence shown here is derived from an EMBL/GenBank/DDBJ whole genome shotgun (WGS) entry which is preliminary data.</text>
</comment>
<dbReference type="GO" id="GO:0005524">
    <property type="term" value="F:ATP binding"/>
    <property type="evidence" value="ECO:0007669"/>
    <property type="project" value="UniProtKB-KW"/>
</dbReference>